<organism evidence="2 3">
    <name type="scientific">Desulfocucumis palustris</name>
    <dbReference type="NCBI Taxonomy" id="1898651"/>
    <lineage>
        <taxon>Bacteria</taxon>
        <taxon>Bacillati</taxon>
        <taxon>Bacillota</taxon>
        <taxon>Clostridia</taxon>
        <taxon>Eubacteriales</taxon>
        <taxon>Desulfocucumaceae</taxon>
        <taxon>Desulfocucumis</taxon>
    </lineage>
</organism>
<keyword evidence="3" id="KW-1185">Reference proteome</keyword>
<evidence type="ECO:0000256" key="1">
    <source>
        <dbReference type="SAM" id="MobiDB-lite"/>
    </source>
</evidence>
<feature type="compositionally biased region" description="Basic and acidic residues" evidence="1">
    <location>
        <begin position="98"/>
        <end position="112"/>
    </location>
</feature>
<reference evidence="3" key="1">
    <citation type="submission" date="2018-02" db="EMBL/GenBank/DDBJ databases">
        <title>Genome sequence of Desulfocucumis palustris strain NAW-5.</title>
        <authorList>
            <person name="Watanabe M."/>
            <person name="Kojima H."/>
            <person name="Fukui M."/>
        </authorList>
    </citation>
    <scope>NUCLEOTIDE SEQUENCE [LARGE SCALE GENOMIC DNA]</scope>
    <source>
        <strain evidence="3">NAW-5</strain>
    </source>
</reference>
<sequence>MEYIWIIALLYIIFKAVSRVGRRDFPGGRLPEPGSKGERPPASDTGDNYSGLPRPGREPAGADSDTPLPGPWWKSGGEPPAPVEDDYVAGPWGRGPQPRREDHNPMDTKPDAPRPSGESPDKQPEEPPEPRVARETSRERGKPREISGPPPRDGGRERAGRRAPAERTYAGTCEAGDSREIRQKDETVPESRQASEYRGGKLNKLFTPRNIGYGIILAELLGPRGGRGRRRR</sequence>
<feature type="region of interest" description="Disordered" evidence="1">
    <location>
        <begin position="24"/>
        <end position="204"/>
    </location>
</feature>
<evidence type="ECO:0000313" key="2">
    <source>
        <dbReference type="EMBL" id="GBF32577.1"/>
    </source>
</evidence>
<dbReference type="RefSeq" id="WP_104371080.1">
    <property type="nucleotide sequence ID" value="NZ_BFAV01000042.1"/>
</dbReference>
<feature type="compositionally biased region" description="Basic and acidic residues" evidence="1">
    <location>
        <begin position="119"/>
        <end position="145"/>
    </location>
</feature>
<comment type="caution">
    <text evidence="2">The sequence shown here is derived from an EMBL/GenBank/DDBJ whole genome shotgun (WGS) entry which is preliminary data.</text>
</comment>
<feature type="compositionally biased region" description="Basic and acidic residues" evidence="1">
    <location>
        <begin position="176"/>
        <end position="199"/>
    </location>
</feature>
<dbReference type="Proteomes" id="UP000239549">
    <property type="component" value="Unassembled WGS sequence"/>
</dbReference>
<evidence type="ECO:0000313" key="3">
    <source>
        <dbReference type="Proteomes" id="UP000239549"/>
    </source>
</evidence>
<gene>
    <name evidence="2" type="ORF">DCCM_0773</name>
</gene>
<proteinExistence type="predicted"/>
<dbReference type="EMBL" id="BFAV01000042">
    <property type="protein sequence ID" value="GBF32577.1"/>
    <property type="molecule type" value="Genomic_DNA"/>
</dbReference>
<protein>
    <submittedName>
        <fullName evidence="2">Uncharacterized protein</fullName>
    </submittedName>
</protein>
<name>A0A2L2X8M7_9FIRM</name>
<feature type="compositionally biased region" description="Basic and acidic residues" evidence="1">
    <location>
        <begin position="153"/>
        <end position="165"/>
    </location>
</feature>
<accession>A0A2L2X8M7</accession>
<dbReference type="AlphaFoldDB" id="A0A2L2X8M7"/>